<feature type="region of interest" description="Disordered" evidence="2">
    <location>
        <begin position="133"/>
        <end position="171"/>
    </location>
</feature>
<reference evidence="3 4" key="1">
    <citation type="submission" date="2019-07" db="EMBL/GenBank/DDBJ databases">
        <title>Finished genome of Venturia effusa.</title>
        <authorList>
            <person name="Young C.A."/>
            <person name="Cox M.P."/>
            <person name="Ganley A.R.D."/>
            <person name="David W.J."/>
        </authorList>
    </citation>
    <scope>NUCLEOTIDE SEQUENCE [LARGE SCALE GENOMIC DNA]</scope>
    <source>
        <strain evidence="4">albino</strain>
    </source>
</reference>
<evidence type="ECO:0000256" key="1">
    <source>
        <dbReference type="SAM" id="Coils"/>
    </source>
</evidence>
<organism evidence="3 4">
    <name type="scientific">Venturia effusa</name>
    <dbReference type="NCBI Taxonomy" id="50376"/>
    <lineage>
        <taxon>Eukaryota</taxon>
        <taxon>Fungi</taxon>
        <taxon>Dikarya</taxon>
        <taxon>Ascomycota</taxon>
        <taxon>Pezizomycotina</taxon>
        <taxon>Dothideomycetes</taxon>
        <taxon>Pleosporomycetidae</taxon>
        <taxon>Venturiales</taxon>
        <taxon>Venturiaceae</taxon>
        <taxon>Venturia</taxon>
    </lineage>
</organism>
<evidence type="ECO:0000313" key="3">
    <source>
        <dbReference type="EMBL" id="QDS74614.1"/>
    </source>
</evidence>
<dbReference type="Proteomes" id="UP000316270">
    <property type="component" value="Chromosome 11"/>
</dbReference>
<evidence type="ECO:0000256" key="2">
    <source>
        <dbReference type="SAM" id="MobiDB-lite"/>
    </source>
</evidence>
<proteinExistence type="predicted"/>
<dbReference type="OrthoDB" id="1630758at2759"/>
<sequence length="171" mass="19154">MAPHFSEQSRQQVQTQAEIERLRVQIDSMETRLEDLETICKQLSSSIKFERRRSIMPPEGTVSATRIEDLTSRLDELNADYTSRFDNVTSDNARLTMIFTNENLRNQQQFHTMSAALTALRTQVTHLVNMRNNGGTAATSRPAAGGARGGGVALDSDRGILHAERREPPKL</sequence>
<keyword evidence="1" id="KW-0175">Coiled coil</keyword>
<dbReference type="AlphaFoldDB" id="A0A517LG50"/>
<gene>
    <name evidence="3" type="ORF">FKW77_008806</name>
</gene>
<name>A0A517LG50_9PEZI</name>
<feature type="compositionally biased region" description="Basic and acidic residues" evidence="2">
    <location>
        <begin position="155"/>
        <end position="171"/>
    </location>
</feature>
<feature type="coiled-coil region" evidence="1">
    <location>
        <begin position="12"/>
        <end position="53"/>
    </location>
</feature>
<feature type="compositionally biased region" description="Low complexity" evidence="2">
    <location>
        <begin position="134"/>
        <end position="145"/>
    </location>
</feature>
<dbReference type="STRING" id="50376.A0A517LG50"/>
<evidence type="ECO:0000313" key="4">
    <source>
        <dbReference type="Proteomes" id="UP000316270"/>
    </source>
</evidence>
<keyword evidence="4" id="KW-1185">Reference proteome</keyword>
<accession>A0A517LG50</accession>
<protein>
    <submittedName>
        <fullName evidence="3">Uncharacterized protein</fullName>
    </submittedName>
</protein>
<dbReference type="EMBL" id="CP042195">
    <property type="protein sequence ID" value="QDS74614.1"/>
    <property type="molecule type" value="Genomic_DNA"/>
</dbReference>